<feature type="region of interest" description="Disordered" evidence="4">
    <location>
        <begin position="2729"/>
        <end position="2778"/>
    </location>
</feature>
<protein>
    <recommendedName>
        <fullName evidence="5">Protein kinase domain-containing protein</fullName>
    </recommendedName>
</protein>
<feature type="region of interest" description="Disordered" evidence="4">
    <location>
        <begin position="713"/>
        <end position="739"/>
    </location>
</feature>
<feature type="binding site" evidence="3">
    <location>
        <position position="361"/>
    </location>
    <ligand>
        <name>ATP</name>
        <dbReference type="ChEBI" id="CHEBI:30616"/>
    </ligand>
</feature>
<feature type="region of interest" description="Disordered" evidence="4">
    <location>
        <begin position="135"/>
        <end position="198"/>
    </location>
</feature>
<dbReference type="Pfam" id="PF00069">
    <property type="entry name" value="Pkinase"/>
    <property type="match status" value="1"/>
</dbReference>
<feature type="region of interest" description="Disordered" evidence="4">
    <location>
        <begin position="2015"/>
        <end position="2036"/>
    </location>
</feature>
<keyword evidence="2 3" id="KW-0067">ATP-binding</keyword>
<evidence type="ECO:0000256" key="1">
    <source>
        <dbReference type="ARBA" id="ARBA00022741"/>
    </source>
</evidence>
<dbReference type="SUPFAM" id="SSF56112">
    <property type="entry name" value="Protein kinase-like (PK-like)"/>
    <property type="match status" value="1"/>
</dbReference>
<accession>A0A1Q9CTH2</accession>
<feature type="compositionally biased region" description="Basic and acidic residues" evidence="4">
    <location>
        <begin position="2561"/>
        <end position="2586"/>
    </location>
</feature>
<dbReference type="OrthoDB" id="443635at2759"/>
<dbReference type="PROSITE" id="PS00107">
    <property type="entry name" value="PROTEIN_KINASE_ATP"/>
    <property type="match status" value="1"/>
</dbReference>
<proteinExistence type="predicted"/>
<dbReference type="PROSITE" id="PS00108">
    <property type="entry name" value="PROTEIN_KINASE_ST"/>
    <property type="match status" value="1"/>
</dbReference>
<evidence type="ECO:0000256" key="2">
    <source>
        <dbReference type="ARBA" id="ARBA00022840"/>
    </source>
</evidence>
<dbReference type="InterPro" id="IPR011009">
    <property type="entry name" value="Kinase-like_dom_sf"/>
</dbReference>
<dbReference type="GO" id="GO:0004674">
    <property type="term" value="F:protein serine/threonine kinase activity"/>
    <property type="evidence" value="ECO:0007669"/>
    <property type="project" value="InterPro"/>
</dbReference>
<dbReference type="GO" id="GO:0005737">
    <property type="term" value="C:cytoplasm"/>
    <property type="evidence" value="ECO:0007669"/>
    <property type="project" value="TreeGrafter"/>
</dbReference>
<dbReference type="InterPro" id="IPR045269">
    <property type="entry name" value="Atg1-like"/>
</dbReference>
<evidence type="ECO:0000259" key="5">
    <source>
        <dbReference type="PROSITE" id="PS50011"/>
    </source>
</evidence>
<evidence type="ECO:0000256" key="3">
    <source>
        <dbReference type="PROSITE-ProRule" id="PRU10141"/>
    </source>
</evidence>
<feature type="region of interest" description="Disordered" evidence="4">
    <location>
        <begin position="2625"/>
        <end position="2677"/>
    </location>
</feature>
<sequence>MLFIHCVFNRDISEHELTARCITQNELAAEWALIKQHTDLDHNGGASIVHREAPKNRNLNAMLEAVARDAAFWAEAACPAEDVDPAYDSWSREAERLFKSVAAQRGAGPGIDRVRTIACAHACPYANLAVGRPRAEVAPRDPPEGNASHASPSPPAGSTQLSLFDASPIDHEEQGRTDANESTTEHHARENGTGIPWRTSRGECLEEVSDRWNARPMSGNWSPDDQAKAEAGAALLHCVLATQEAVPGLAAWLASLKLAHCEALARDWCQRQGHSNLEQVFPLWRELAEALPLRPLERHRLAKAATAASVAATSPSSCQHFTTFGPEEDSRRYRLLEAIGTGATSRVYMCVDNAGNVRAVKRIGLSRLRRQGNFRLIEERLHQEIAIHLSLQHAKIVGILDVVETEQELCLVLEHLSGGSLDQVVARGPLKESQASQVFRQIAEGLQHMHTRGFAHGDLKPANILLSDTEQLQVKLADFGHSKVVDDVLASDVAGTPLYMAPELFAREAAQADARAADLWSLGVILFELLTGHCPFSGTGVELQQAIRSCNISFWVSDDIPVPSGSAQSLVSALLKRQPSRRATLEWCLIHSFIAGPGTVGRLLLRDGLRATEAPEIPEFEDAMLQERYLLPMLTETHIRELRSDLRKWMLKFRCAAMTIGHEVVANFGLASLAAFSRERIENARAELLCVMAFHTGAKRPATSNVQEALRRGTGRHVPEASPPCDAGEGLQDRADKSHNGNEAIEDEAAARQRRLAARRKVTRSWNFSGRSGIKTVLDVDFRMQEVELQRARRHAFTHRASQMNPEDRITVGESLEGRVGLRQLRLSNHESSLQMQGGKERQVGRNELSKTLKVTRDWGAAIACGCAVKMIDRFTKWKLPAREQKNCSVADACIKSEILVARAGMFEPGSLAGDSHELASSWPAATVRKKYEPPKSPVIRPSPPGSPLWDHEKKEKERALENFHEIEAMDFALPEHEEDELSPLDGEGNEEHHIKFNMVGFDDPKSDDEAAPVCKQASTLSTSSHLAVPEVAVGCCRTSWRGDGLRVHRQPWESEPARCCEQLLIWWQLTTHWRHLSSFNLTILTPMKIRPSSSMEKAEHLDLEPALFSCQLLMEWRHPLSRRCGPDETRPELPFPGLRWASRTHLAGGVVVLCHRRISDMPAAALGWLIWLASPVALTAAEPACKTQILLKDDILAQSVANVFELLSQPQETIGDFDGPVAKAGGVQPGGRVGRRPFPMAELGSSRAALQTSLSTSSFGQPERCRCQGACCTRCHSRVFPCNVGLCCPCLPSSWRSAKDWLHLVLILGVLSSTVFVILQIVEIALQEHCHTPFCLGQLISAILLLPSLYDFFKFIGAYDESLQEHKQRAEDEVASRRELKGSFREGVPAGGTGVPPQASPKRAREVQEDEGDAARAGTPLTLALLQQALQVNQQQITDSIQESIAGIGQRVAQVEANMGEHVKRTTELLDAMTDRHVHIEQTVNRVSAGHDALACRLELLEGKFATASFSTTSTTRTDGSGDANPRPAIVVGGWDNDQSGEDTLRFVKQHLEDLQCNLDLQDAFVPGIRRGFAIVPVAPRPQEDAPDYRRRVREDLQKIRDAKIITGEKPQGGERFLWAAMSESPERRRRAQFAGKVKRLVLEESGDKNQLEVEFGTGNVWYGRVRVASAVLTAPEEADKAGVGWISLPTLARQMGTSVGSLTTKWNELKQALGCLSPDKVLQLLTDLRKERIHPFNDPFIVLLQEVIVDEGKLNFEQGDLQMIAGKRSGEWRGTAIVHTSHCEHSRTKLLMAGMCCTIQCGGLRMVTLTGHMPHHATIPEAADILNTWEQQLSKEPKGILGLDANETFMTSRWPKTMPTKANADQGNGESTRRVDAAPKVFGKHWNQSGPFHRQFHLHNQNEVASLRVFPLWRLGPHALCQLCPLRRYQTLFPSHNTNLHALMPTYLNPDVTNLYPALENHNFIGNSWPTGELPVEVQRQTQQLMLIAELHANTAPDEPAGKDAAYGNNLDHDAMPTSVKAENDDKGDKPLPVLQQTDAQGRVPYDLDQYTTDAAMWVHGLIESINQQVAEMQDVAAKLTESATDFAFRSFDSSREGFEKFILDLKLYYSELYEDPLMLQELRCFMLKWLHIFSQSLLDAETNPLLKGIEEEFKKCETLDELCEKVTGRLSRLKVLPSQRPQAQLALEEGLSSNASFATASSASTASAAGGKCGVSWLRLDCRGRFGRQVLRTRDGNFDREWPLTIAFCCGSITILSRRHLNHLLYFVLDLVLVLYEVLDLSQAYSIALVCCNWLCVLSTLACFEQIDEIAQLQRRICRYRERSDRVQEQHREAKENWTKVQQLHDLWNYRTQPFLSICGKIHRALDNKDREDARSQRERKKRPKEESDEVSVSPDRGRRRIVKVGAETAYQMGKWTASHLLGIGFWAPGKQFLGQGFYQGSTVTFFAEVETCQREAQGLFLRAVPKGTSHPGLKEAAQSLALHMGSPTFSIHMCPPHCPRAYQEDLLHAALVTRRLGEEAWHTNLSVAGVGPLDDAARDENASLRQLKEQQGDEMEKEQALLDEGRGAGVKDGEKKRKERKEGRCKRSTSSEGHKADSKKGRKIKTLKVCFKGTGLDPTRSLRKLLKKAKCQREGAKRRHSSSESSSNSSRSRGSSSSRAFEGGELAERVARAAPGALTRETLRVMKDVIGKVLEAPPEQGRTLVPLYHSRKELELAGKRERQQLKIRNVATNPQEGETSGADGPTRAAKMRSPGPGPHDGSPLEDGEPQAEPKKAPLCKVPLMSHISELPRRQLAGRKVEEVAQELLSLLVPVLAGEKPRGKPAFTAKGNQIFPLPLPPEAAGTWGEITLRSLNTWAMPESDEPSWDESSSVRRDIARDLIDDVTASRILQFNLHSFSWADVLKSKAVSYTGEEIKVAKVFSWDNIRHALPADGVAAVDVLDFCEAGVKHFMLNPDLYSLFGVSKDEWVAEVEVMRLIMNLVPVNEWFHPIEGDLQTLPVISQLHALDLDPSENLLLSSEDLKCYFYTLRVPDAWSKYFAFSKVVPQCFNPSGDSRPHVLASRVLPMGFASSVAVAQHVHRNVVRRSMHDPRSQLCPEGELRRDKFWSSHNPGWRVYLDNYDELSRHSTGSEPVGQRPASMKALRATYSESGMPVNEKKSCLAQLEGEMQGAPVNGDTGYALAKEDKFCKYLHMAVVVLESPCASLKEMQILTGGMVYLASFRRVAMSCLNEIWRFLQKLAQDMKRLLIPPAVRREIALFIGVAPLLQIRFRNCISPIVTASDASETGGGVVASVSVTGYGLEASQRKVRGETPEWWDGAQILGIGVGDNIGSFRVALDVLQVPLAGYASDVTLAVVKAWVMLGFPVQYTLECLPKSEAKRQTASGYVDDAMALLADLRFDLSSEGKWRKEEVTSSCVRVFLILPLSSPPSLTTLPQTFTYRVIEF</sequence>
<dbReference type="GO" id="GO:0010506">
    <property type="term" value="P:regulation of autophagy"/>
    <property type="evidence" value="ECO:0007669"/>
    <property type="project" value="InterPro"/>
</dbReference>
<feature type="region of interest" description="Disordered" evidence="4">
    <location>
        <begin position="1385"/>
        <end position="1411"/>
    </location>
</feature>
<name>A0A1Q9CTH2_SYMMI</name>
<dbReference type="GO" id="GO:0005524">
    <property type="term" value="F:ATP binding"/>
    <property type="evidence" value="ECO:0007669"/>
    <property type="project" value="UniProtKB-UniRule"/>
</dbReference>
<dbReference type="PANTHER" id="PTHR24348:SF68">
    <property type="entry name" value="SERINE_THREONINE-PROTEIN KINASE ATG1C"/>
    <property type="match status" value="1"/>
</dbReference>
<reference evidence="6 7" key="1">
    <citation type="submission" date="2016-02" db="EMBL/GenBank/DDBJ databases">
        <title>Genome analysis of coral dinoflagellate symbionts highlights evolutionary adaptations to a symbiotic lifestyle.</title>
        <authorList>
            <person name="Aranda M."/>
            <person name="Li Y."/>
            <person name="Liew Y.J."/>
            <person name="Baumgarten S."/>
            <person name="Simakov O."/>
            <person name="Wilson M."/>
            <person name="Piel J."/>
            <person name="Ashoor H."/>
            <person name="Bougouffa S."/>
            <person name="Bajic V.B."/>
            <person name="Ryu T."/>
            <person name="Ravasi T."/>
            <person name="Bayer T."/>
            <person name="Micklem G."/>
            <person name="Kim H."/>
            <person name="Bhak J."/>
            <person name="Lajeunesse T.C."/>
            <person name="Voolstra C.R."/>
        </authorList>
    </citation>
    <scope>NUCLEOTIDE SEQUENCE [LARGE SCALE GENOMIC DNA]</scope>
    <source>
        <strain evidence="6 7">CCMP2467</strain>
    </source>
</reference>
<feature type="compositionally biased region" description="Basic and acidic residues" evidence="4">
    <location>
        <begin position="168"/>
        <end position="190"/>
    </location>
</feature>
<feature type="region of interest" description="Disordered" evidence="4">
    <location>
        <begin position="2372"/>
        <end position="2402"/>
    </location>
</feature>
<gene>
    <name evidence="6" type="ORF">AK812_SmicGene32722</name>
</gene>
<dbReference type="Proteomes" id="UP000186817">
    <property type="component" value="Unassembled WGS sequence"/>
</dbReference>
<evidence type="ECO:0000256" key="4">
    <source>
        <dbReference type="SAM" id="MobiDB-lite"/>
    </source>
</evidence>
<feature type="region of interest" description="Disordered" evidence="4">
    <location>
        <begin position="2551"/>
        <end position="2605"/>
    </location>
</feature>
<dbReference type="Gene3D" id="1.10.510.10">
    <property type="entry name" value="Transferase(Phosphotransferase) domain 1"/>
    <property type="match status" value="1"/>
</dbReference>
<dbReference type="InterPro" id="IPR000719">
    <property type="entry name" value="Prot_kinase_dom"/>
</dbReference>
<dbReference type="PANTHER" id="PTHR24348">
    <property type="entry name" value="SERINE/THREONINE-PROTEIN KINASE UNC-51-RELATED"/>
    <property type="match status" value="1"/>
</dbReference>
<keyword evidence="7" id="KW-1185">Reference proteome</keyword>
<feature type="domain" description="Protein kinase" evidence="5">
    <location>
        <begin position="333"/>
        <end position="594"/>
    </location>
</feature>
<dbReference type="PROSITE" id="PS50011">
    <property type="entry name" value="PROTEIN_KINASE_DOM"/>
    <property type="match status" value="1"/>
</dbReference>
<organism evidence="6 7">
    <name type="scientific">Symbiodinium microadriaticum</name>
    <name type="common">Dinoflagellate</name>
    <name type="synonym">Zooxanthella microadriatica</name>
    <dbReference type="NCBI Taxonomy" id="2951"/>
    <lineage>
        <taxon>Eukaryota</taxon>
        <taxon>Sar</taxon>
        <taxon>Alveolata</taxon>
        <taxon>Dinophyceae</taxon>
        <taxon>Suessiales</taxon>
        <taxon>Symbiodiniaceae</taxon>
        <taxon>Symbiodinium</taxon>
    </lineage>
</organism>
<comment type="caution">
    <text evidence="6">The sequence shown here is derived from an EMBL/GenBank/DDBJ whole genome shotgun (WGS) entry which is preliminary data.</text>
</comment>
<dbReference type="InterPro" id="IPR008271">
    <property type="entry name" value="Ser/Thr_kinase_AS"/>
</dbReference>
<dbReference type="InterPro" id="IPR017441">
    <property type="entry name" value="Protein_kinase_ATP_BS"/>
</dbReference>
<feature type="compositionally biased region" description="Low complexity" evidence="4">
    <location>
        <begin position="2647"/>
        <end position="2663"/>
    </location>
</feature>
<evidence type="ECO:0000313" key="6">
    <source>
        <dbReference type="EMBL" id="OLP86195.1"/>
    </source>
</evidence>
<keyword evidence="1 3" id="KW-0547">Nucleotide-binding</keyword>
<evidence type="ECO:0000313" key="7">
    <source>
        <dbReference type="Proteomes" id="UP000186817"/>
    </source>
</evidence>
<feature type="compositionally biased region" description="Basic residues" evidence="4">
    <location>
        <begin position="2625"/>
        <end position="2644"/>
    </location>
</feature>
<dbReference type="SMART" id="SM00220">
    <property type="entry name" value="S_TKc"/>
    <property type="match status" value="1"/>
</dbReference>
<dbReference type="EMBL" id="LSRX01000930">
    <property type="protein sequence ID" value="OLP86195.1"/>
    <property type="molecule type" value="Genomic_DNA"/>
</dbReference>